<protein>
    <submittedName>
        <fullName evidence="4">D-2-hydroxyacid dehydrogenase</fullName>
    </submittedName>
</protein>
<dbReference type="RefSeq" id="WP_340469258.1">
    <property type="nucleotide sequence ID" value="NZ_JBANBB010000001.1"/>
</dbReference>
<dbReference type="EMBL" id="JBANBB010000001">
    <property type="protein sequence ID" value="MEK0306708.1"/>
    <property type="molecule type" value="Genomic_DNA"/>
</dbReference>
<dbReference type="Proteomes" id="UP001373159">
    <property type="component" value="Unassembled WGS sequence"/>
</dbReference>
<dbReference type="Pfam" id="PF02826">
    <property type="entry name" value="2-Hacid_dh_C"/>
    <property type="match status" value="1"/>
</dbReference>
<accession>A0ABU8ZPE5</accession>
<sequence length="335" mass="36409">MDTQGGSRGRETDQEELIVNCLPLNEGERARFVQAAGGIRQRFVTDVSVRDHMQWPMGISQSDISDATIIFGNPSAEQISHCHRLRWLQTSSAGVDAYTAPGILPGNAILTSASGAYGQAVSEHMFAMMLALMKDLPFYRDRQAERDWHPGGEVYSPQESTVLVLGTGDIGAHFARLCKGAGAVTYGVRRHADQAVEGFDEIFPFDSLDGLLPKVDVVALALPSTPQTRHIIDADRLALMKKRAILLNVGRGDAVDCRSLASTLEKGGIFGAGLDVTEPEPLPPDHPLWSQPRCLITPHVAGGSHLASNVGKIIAICIDNLRRYRAGQDLRNRVR</sequence>
<keyword evidence="2" id="KW-0520">NAD</keyword>
<evidence type="ECO:0000313" key="5">
    <source>
        <dbReference type="Proteomes" id="UP001373159"/>
    </source>
</evidence>
<dbReference type="SUPFAM" id="SSF51735">
    <property type="entry name" value="NAD(P)-binding Rossmann-fold domains"/>
    <property type="match status" value="1"/>
</dbReference>
<evidence type="ECO:0000313" key="4">
    <source>
        <dbReference type="EMBL" id="MEK0306708.1"/>
    </source>
</evidence>
<organism evidence="4 5">
    <name type="scientific">Bifidobacterium favimelis</name>
    <dbReference type="NCBI Taxonomy" id="3122979"/>
    <lineage>
        <taxon>Bacteria</taxon>
        <taxon>Bacillati</taxon>
        <taxon>Actinomycetota</taxon>
        <taxon>Actinomycetes</taxon>
        <taxon>Bifidobacteriales</taxon>
        <taxon>Bifidobacteriaceae</taxon>
        <taxon>Bifidobacterium</taxon>
    </lineage>
</organism>
<dbReference type="InterPro" id="IPR006140">
    <property type="entry name" value="D-isomer_DH_NAD-bd"/>
</dbReference>
<dbReference type="Gene3D" id="3.40.50.720">
    <property type="entry name" value="NAD(P)-binding Rossmann-like Domain"/>
    <property type="match status" value="2"/>
</dbReference>
<dbReference type="CDD" id="cd05300">
    <property type="entry name" value="2-Hacid_dh_1"/>
    <property type="match status" value="1"/>
</dbReference>
<proteinExistence type="predicted"/>
<reference evidence="4 5" key="1">
    <citation type="submission" date="2024-02" db="EMBL/GenBank/DDBJ databases">
        <title>Bifidobacterium honeyensis sp. nov., isolated from the comb honey.</title>
        <authorList>
            <person name="Liu W."/>
            <person name="Li Y."/>
        </authorList>
    </citation>
    <scope>NUCLEOTIDE SEQUENCE [LARGE SCALE GENOMIC DNA]</scope>
    <source>
        <strain evidence="4 5">IMAU50988</strain>
    </source>
</reference>
<name>A0ABU8ZPE5_9BIFI</name>
<gene>
    <name evidence="4" type="ORF">V8P97_04420</name>
</gene>
<evidence type="ECO:0000259" key="3">
    <source>
        <dbReference type="Pfam" id="PF02826"/>
    </source>
</evidence>
<keyword evidence="5" id="KW-1185">Reference proteome</keyword>
<dbReference type="SUPFAM" id="SSF52283">
    <property type="entry name" value="Formate/glycerate dehydrogenase catalytic domain-like"/>
    <property type="match status" value="1"/>
</dbReference>
<dbReference type="PANTHER" id="PTHR43333:SF1">
    <property type="entry name" value="D-ISOMER SPECIFIC 2-HYDROXYACID DEHYDROGENASE NAD-BINDING DOMAIN-CONTAINING PROTEIN"/>
    <property type="match status" value="1"/>
</dbReference>
<evidence type="ECO:0000256" key="1">
    <source>
        <dbReference type="ARBA" id="ARBA00023002"/>
    </source>
</evidence>
<keyword evidence="1" id="KW-0560">Oxidoreductase</keyword>
<evidence type="ECO:0000256" key="2">
    <source>
        <dbReference type="ARBA" id="ARBA00023027"/>
    </source>
</evidence>
<dbReference type="InterPro" id="IPR036291">
    <property type="entry name" value="NAD(P)-bd_dom_sf"/>
</dbReference>
<comment type="caution">
    <text evidence="4">The sequence shown here is derived from an EMBL/GenBank/DDBJ whole genome shotgun (WGS) entry which is preliminary data.</text>
</comment>
<dbReference type="PANTHER" id="PTHR43333">
    <property type="entry name" value="2-HACID_DH_C DOMAIN-CONTAINING PROTEIN"/>
    <property type="match status" value="1"/>
</dbReference>
<feature type="domain" description="D-isomer specific 2-hydroxyacid dehydrogenase NAD-binding" evidence="3">
    <location>
        <begin position="126"/>
        <end position="301"/>
    </location>
</feature>